<feature type="transmembrane region" description="Helical" evidence="5">
    <location>
        <begin position="112"/>
        <end position="132"/>
    </location>
</feature>
<dbReference type="Gene3D" id="1.20.1540.10">
    <property type="entry name" value="Rhomboid-like"/>
    <property type="match status" value="1"/>
</dbReference>
<evidence type="ECO:0000256" key="5">
    <source>
        <dbReference type="SAM" id="Phobius"/>
    </source>
</evidence>
<dbReference type="PANTHER" id="PTHR43731">
    <property type="entry name" value="RHOMBOID PROTEASE"/>
    <property type="match status" value="1"/>
</dbReference>
<keyword evidence="4 5" id="KW-0472">Membrane</keyword>
<evidence type="ECO:0000259" key="6">
    <source>
        <dbReference type="Pfam" id="PF01694"/>
    </source>
</evidence>
<organism evidence="7">
    <name type="scientific">uncultured Solirubrobacteraceae bacterium</name>
    <dbReference type="NCBI Taxonomy" id="1162706"/>
    <lineage>
        <taxon>Bacteria</taxon>
        <taxon>Bacillati</taxon>
        <taxon>Actinomycetota</taxon>
        <taxon>Thermoleophilia</taxon>
        <taxon>Solirubrobacterales</taxon>
        <taxon>Solirubrobacteraceae</taxon>
        <taxon>environmental samples</taxon>
    </lineage>
</organism>
<protein>
    <recommendedName>
        <fullName evidence="6">Peptidase S54 rhomboid domain-containing protein</fullName>
    </recommendedName>
</protein>
<evidence type="ECO:0000256" key="1">
    <source>
        <dbReference type="ARBA" id="ARBA00004141"/>
    </source>
</evidence>
<comment type="subcellular location">
    <subcellularLocation>
        <location evidence="1">Membrane</location>
        <topology evidence="1">Multi-pass membrane protein</topology>
    </subcellularLocation>
</comment>
<dbReference type="GO" id="GO:0016020">
    <property type="term" value="C:membrane"/>
    <property type="evidence" value="ECO:0007669"/>
    <property type="project" value="UniProtKB-SubCell"/>
</dbReference>
<dbReference type="SUPFAM" id="SSF144091">
    <property type="entry name" value="Rhomboid-like"/>
    <property type="match status" value="1"/>
</dbReference>
<dbReference type="EMBL" id="CADCVS010000482">
    <property type="protein sequence ID" value="CAA9529613.1"/>
    <property type="molecule type" value="Genomic_DNA"/>
</dbReference>
<evidence type="ECO:0000256" key="4">
    <source>
        <dbReference type="ARBA" id="ARBA00023136"/>
    </source>
</evidence>
<feature type="transmembrane region" description="Helical" evidence="5">
    <location>
        <begin position="139"/>
        <end position="158"/>
    </location>
</feature>
<feature type="transmembrane region" description="Helical" evidence="5">
    <location>
        <begin position="56"/>
        <end position="80"/>
    </location>
</feature>
<accession>A0A6J4TS67</accession>
<reference evidence="7" key="1">
    <citation type="submission" date="2020-02" db="EMBL/GenBank/DDBJ databases">
        <authorList>
            <person name="Meier V. D."/>
        </authorList>
    </citation>
    <scope>NUCLEOTIDE SEQUENCE</scope>
    <source>
        <strain evidence="7">AVDCRST_MAG30</strain>
    </source>
</reference>
<dbReference type="InterPro" id="IPR035952">
    <property type="entry name" value="Rhomboid-like_sf"/>
</dbReference>
<evidence type="ECO:0000313" key="7">
    <source>
        <dbReference type="EMBL" id="CAA9529613.1"/>
    </source>
</evidence>
<feature type="non-terminal residue" evidence="7">
    <location>
        <position position="178"/>
    </location>
</feature>
<dbReference type="AlphaFoldDB" id="A0A6J4TS67"/>
<dbReference type="InterPro" id="IPR022764">
    <property type="entry name" value="Peptidase_S54_rhomboid_dom"/>
</dbReference>
<feature type="transmembrane region" description="Helical" evidence="5">
    <location>
        <begin position="87"/>
        <end position="106"/>
    </location>
</feature>
<proteinExistence type="predicted"/>
<evidence type="ECO:0000256" key="2">
    <source>
        <dbReference type="ARBA" id="ARBA00022692"/>
    </source>
</evidence>
<dbReference type="Pfam" id="PF01694">
    <property type="entry name" value="Rhomboid"/>
    <property type="match status" value="1"/>
</dbReference>
<dbReference type="GO" id="GO:0004252">
    <property type="term" value="F:serine-type endopeptidase activity"/>
    <property type="evidence" value="ECO:0007669"/>
    <property type="project" value="InterPro"/>
</dbReference>
<gene>
    <name evidence="7" type="ORF">AVDCRST_MAG30-3654</name>
</gene>
<feature type="domain" description="Peptidase S54 rhomboid" evidence="6">
    <location>
        <begin position="50"/>
        <end position="177"/>
    </location>
</feature>
<dbReference type="InterPro" id="IPR050925">
    <property type="entry name" value="Rhomboid_protease_S54"/>
</dbReference>
<name>A0A6J4TS67_9ACTN</name>
<evidence type="ECO:0000256" key="3">
    <source>
        <dbReference type="ARBA" id="ARBA00022989"/>
    </source>
</evidence>
<keyword evidence="2 5" id="KW-0812">Transmembrane</keyword>
<keyword evidence="3 5" id="KW-1133">Transmembrane helix</keyword>
<sequence>MRIARSARVDGLLFVAAMATLMWLSEILDAILPANLDAYGIAPRTDEGLTGVLLSPFLHGGFGHLVSNTVPFLAMGAVIALGGLRRVLAVTAIVAAIAGAGTWLIAPAATVHIGASGVVFGYAAYLLVRGLFSRDLVHLGVGLIVGAAWGGALLSSLLPQEGISWQGHLFGAVGGVVA</sequence>
<dbReference type="PANTHER" id="PTHR43731:SF9">
    <property type="entry name" value="SLR1461 PROTEIN"/>
    <property type="match status" value="1"/>
</dbReference>
<feature type="transmembrane region" description="Helical" evidence="5">
    <location>
        <begin position="12"/>
        <end position="36"/>
    </location>
</feature>